<dbReference type="Proteomes" id="UP000321249">
    <property type="component" value="Unassembled WGS sequence"/>
</dbReference>
<evidence type="ECO:0000256" key="8">
    <source>
        <dbReference type="ARBA" id="ARBA00023136"/>
    </source>
</evidence>
<reference evidence="16 17" key="1">
    <citation type="journal article" date="2015" name="J. Microbiol.">
        <title>Sphingosinicella ginsenosidimutans sp. nov., with ginsenoside converting activity.</title>
        <authorList>
            <person name="Kim J.K."/>
            <person name="Kang M.S."/>
            <person name="Park S.C."/>
            <person name="Kim K.M."/>
            <person name="Choi K."/>
            <person name="Yoon M.H."/>
            <person name="Im W.T."/>
        </authorList>
    </citation>
    <scope>NUCLEOTIDE SEQUENCE [LARGE SCALE GENOMIC DNA]</scope>
    <source>
        <strain evidence="16 17">BS-11</strain>
    </source>
</reference>
<feature type="signal peptide" evidence="13">
    <location>
        <begin position="1"/>
        <end position="27"/>
    </location>
</feature>
<dbReference type="GO" id="GO:0015344">
    <property type="term" value="F:siderophore uptake transmembrane transporter activity"/>
    <property type="evidence" value="ECO:0007669"/>
    <property type="project" value="TreeGrafter"/>
</dbReference>
<evidence type="ECO:0000256" key="1">
    <source>
        <dbReference type="ARBA" id="ARBA00004571"/>
    </source>
</evidence>
<gene>
    <name evidence="16" type="ORF">FRZ32_09895</name>
</gene>
<keyword evidence="3 10" id="KW-1134">Transmembrane beta strand</keyword>
<dbReference type="InterPro" id="IPR037066">
    <property type="entry name" value="Plug_dom_sf"/>
</dbReference>
<comment type="caution">
    <text evidence="16">The sequence shown here is derived from an EMBL/GenBank/DDBJ whole genome shotgun (WGS) entry which is preliminary data.</text>
</comment>
<keyword evidence="4 10" id="KW-0812">Transmembrane</keyword>
<keyword evidence="8 10" id="KW-0472">Membrane</keyword>
<evidence type="ECO:0000313" key="16">
    <source>
        <dbReference type="EMBL" id="TXC63941.1"/>
    </source>
</evidence>
<evidence type="ECO:0000256" key="10">
    <source>
        <dbReference type="PROSITE-ProRule" id="PRU01360"/>
    </source>
</evidence>
<evidence type="ECO:0000256" key="4">
    <source>
        <dbReference type="ARBA" id="ARBA00022692"/>
    </source>
</evidence>
<dbReference type="Pfam" id="PF07715">
    <property type="entry name" value="Plug"/>
    <property type="match status" value="1"/>
</dbReference>
<dbReference type="Gene3D" id="2.40.170.20">
    <property type="entry name" value="TonB-dependent receptor, beta-barrel domain"/>
    <property type="match status" value="1"/>
</dbReference>
<dbReference type="PANTHER" id="PTHR30069">
    <property type="entry name" value="TONB-DEPENDENT OUTER MEMBRANE RECEPTOR"/>
    <property type="match status" value="1"/>
</dbReference>
<evidence type="ECO:0000256" key="3">
    <source>
        <dbReference type="ARBA" id="ARBA00022452"/>
    </source>
</evidence>
<dbReference type="Gene3D" id="2.170.130.10">
    <property type="entry name" value="TonB-dependent receptor, plug domain"/>
    <property type="match status" value="1"/>
</dbReference>
<keyword evidence="7 11" id="KW-0798">TonB box</keyword>
<evidence type="ECO:0000256" key="11">
    <source>
        <dbReference type="RuleBase" id="RU003357"/>
    </source>
</evidence>
<sequence>MFASRKARGLARLALLASAALPAQARAADGPGDEGAPPIVVTATRDDSGPASEAGVDAETLRTTTNVVNVEDSLRYLPSLLVRKRHIGDTQAPLATRTSGVGASARSLIYVDGVLISALIGNNNSFASPRWGIVSPEEIARADVLYGPYDAAYPGNSIGAVVNFQTRLPDGPTGSLVAQAEVQDFGLYGTKGGYPAARIAASWGGRQGAIAWFLSANHVTSRSQPLSFATVARPTGAGGGGGTAVTGAIPALNRTGAPIYVLGAAGLEDQDQDNLAAHVAIDLGPDWRLSWRGALFLNDTDAHAQSLLRDAAGRPVYAGTLAIEGRSVTVPASAFSNGVYRLDERHLMNAVTIEGRAIGLDWRAIASAYDFGHDVQRIPSGALPDANAGGPGTIVRMDGTGWATLDLSARRPGGDLAFGLHADRFTLANERFATTDWRRGGAGALAQAARGRTRTLALWAEDRWRIGGGLLLTLGGRAEWWRAFDGFNFSAQPALGVIQPELRRAGFSPNASLRWTAPDGGWRATLSAGQAWRFPTVSELYQAIATGPTITVPDPTLRPERARSAELAIERRWRGGHVRLSLFSETVTDALIAQSAPLLPGSTQLFSFVQNVGRVRTRGIELAGEWHDALPGLDLSGSATWVDPVIASDPAVPAAEGKDAPQVPRRRATLVATWHVDARTALTVAGRYSSRSFATIDNSDRIGHAWQGFEAYRVIDARLTWRANAHLELAAGVENGTNDRYFLFHPFPQRSFMAEAAWRW</sequence>
<evidence type="ECO:0000259" key="14">
    <source>
        <dbReference type="Pfam" id="PF00593"/>
    </source>
</evidence>
<accession>A0A5C6TVE1</accession>
<evidence type="ECO:0000256" key="12">
    <source>
        <dbReference type="SAM" id="MobiDB-lite"/>
    </source>
</evidence>
<dbReference type="Pfam" id="PF00593">
    <property type="entry name" value="TonB_dep_Rec_b-barrel"/>
    <property type="match status" value="1"/>
</dbReference>
<feature type="chain" id="PRO_5022754516" evidence="13">
    <location>
        <begin position="28"/>
        <end position="760"/>
    </location>
</feature>
<evidence type="ECO:0000256" key="2">
    <source>
        <dbReference type="ARBA" id="ARBA00022448"/>
    </source>
</evidence>
<feature type="domain" description="TonB-dependent receptor-like beta-barrel" evidence="14">
    <location>
        <begin position="334"/>
        <end position="735"/>
    </location>
</feature>
<dbReference type="InterPro" id="IPR036942">
    <property type="entry name" value="Beta-barrel_TonB_sf"/>
</dbReference>
<keyword evidence="17" id="KW-1185">Reference proteome</keyword>
<evidence type="ECO:0000256" key="7">
    <source>
        <dbReference type="ARBA" id="ARBA00023077"/>
    </source>
</evidence>
<dbReference type="RefSeq" id="WP_147043347.1">
    <property type="nucleotide sequence ID" value="NZ_BAABIR010000001.1"/>
</dbReference>
<dbReference type="GO" id="GO:0009279">
    <property type="term" value="C:cell outer membrane"/>
    <property type="evidence" value="ECO:0007669"/>
    <property type="project" value="UniProtKB-SubCell"/>
</dbReference>
<dbReference type="PROSITE" id="PS52016">
    <property type="entry name" value="TONB_DEPENDENT_REC_3"/>
    <property type="match status" value="1"/>
</dbReference>
<dbReference type="InterPro" id="IPR000531">
    <property type="entry name" value="Beta-barrel_TonB"/>
</dbReference>
<dbReference type="GO" id="GO:0044718">
    <property type="term" value="P:siderophore transmembrane transport"/>
    <property type="evidence" value="ECO:0007669"/>
    <property type="project" value="TreeGrafter"/>
</dbReference>
<keyword evidence="2 10" id="KW-0813">Transport</keyword>
<dbReference type="PANTHER" id="PTHR30069:SF53">
    <property type="entry name" value="COLICIN I RECEPTOR-RELATED"/>
    <property type="match status" value="1"/>
</dbReference>
<comment type="subcellular location">
    <subcellularLocation>
        <location evidence="1 10">Cell outer membrane</location>
        <topology evidence="1 10">Multi-pass membrane protein</topology>
    </subcellularLocation>
</comment>
<feature type="domain" description="TonB-dependent receptor plug" evidence="15">
    <location>
        <begin position="49"/>
        <end position="161"/>
    </location>
</feature>
<comment type="similarity">
    <text evidence="10 11">Belongs to the TonB-dependent receptor family.</text>
</comment>
<keyword evidence="6" id="KW-0406">Ion transport</keyword>
<evidence type="ECO:0000256" key="5">
    <source>
        <dbReference type="ARBA" id="ARBA00022729"/>
    </source>
</evidence>
<dbReference type="OrthoDB" id="9764669at2"/>
<keyword evidence="9 10" id="KW-0998">Cell outer membrane</keyword>
<evidence type="ECO:0000256" key="6">
    <source>
        <dbReference type="ARBA" id="ARBA00023065"/>
    </source>
</evidence>
<dbReference type="AlphaFoldDB" id="A0A5C6TVE1"/>
<evidence type="ECO:0000256" key="9">
    <source>
        <dbReference type="ARBA" id="ARBA00023237"/>
    </source>
</evidence>
<keyword evidence="5 13" id="KW-0732">Signal</keyword>
<proteinExistence type="inferred from homology"/>
<name>A0A5C6TVE1_9SPHN</name>
<dbReference type="InterPro" id="IPR012910">
    <property type="entry name" value="Plug_dom"/>
</dbReference>
<dbReference type="InterPro" id="IPR039426">
    <property type="entry name" value="TonB-dep_rcpt-like"/>
</dbReference>
<protein>
    <submittedName>
        <fullName evidence="16">TonB-dependent receptor</fullName>
    </submittedName>
</protein>
<evidence type="ECO:0000313" key="17">
    <source>
        <dbReference type="Proteomes" id="UP000321249"/>
    </source>
</evidence>
<evidence type="ECO:0000256" key="13">
    <source>
        <dbReference type="SAM" id="SignalP"/>
    </source>
</evidence>
<keyword evidence="16" id="KW-0675">Receptor</keyword>
<dbReference type="EMBL" id="VOQQ01000001">
    <property type="protein sequence ID" value="TXC63941.1"/>
    <property type="molecule type" value="Genomic_DNA"/>
</dbReference>
<feature type="region of interest" description="Disordered" evidence="12">
    <location>
        <begin position="26"/>
        <end position="55"/>
    </location>
</feature>
<evidence type="ECO:0000259" key="15">
    <source>
        <dbReference type="Pfam" id="PF07715"/>
    </source>
</evidence>
<organism evidence="16 17">
    <name type="scientific">Allosphingosinicella ginsenosidimutans</name>
    <dbReference type="NCBI Taxonomy" id="1176539"/>
    <lineage>
        <taxon>Bacteria</taxon>
        <taxon>Pseudomonadati</taxon>
        <taxon>Pseudomonadota</taxon>
        <taxon>Alphaproteobacteria</taxon>
        <taxon>Sphingomonadales</taxon>
        <taxon>Sphingomonadaceae</taxon>
        <taxon>Allosphingosinicella</taxon>
    </lineage>
</organism>
<dbReference type="SUPFAM" id="SSF56935">
    <property type="entry name" value="Porins"/>
    <property type="match status" value="1"/>
</dbReference>